<evidence type="ECO:0000313" key="2">
    <source>
        <dbReference type="EMBL" id="EXX51690.1"/>
    </source>
</evidence>
<accession>A0A015ICV7</accession>
<evidence type="ECO:0000256" key="1">
    <source>
        <dbReference type="SAM" id="SignalP"/>
    </source>
</evidence>
<keyword evidence="3" id="KW-1185">Reference proteome</keyword>
<feature type="signal peptide" evidence="1">
    <location>
        <begin position="1"/>
        <end position="23"/>
    </location>
</feature>
<proteinExistence type="predicted"/>
<evidence type="ECO:0000313" key="3">
    <source>
        <dbReference type="Proteomes" id="UP000022910"/>
    </source>
</evidence>
<dbReference type="Proteomes" id="UP000022910">
    <property type="component" value="Unassembled WGS sequence"/>
</dbReference>
<dbReference type="OrthoDB" id="2305685at2759"/>
<reference evidence="2 3" key="1">
    <citation type="submission" date="2014-02" db="EMBL/GenBank/DDBJ databases">
        <title>Single nucleus genome sequencing reveals high similarity among nuclei of an endomycorrhizal fungus.</title>
        <authorList>
            <person name="Lin K."/>
            <person name="Geurts R."/>
            <person name="Zhang Z."/>
            <person name="Limpens E."/>
            <person name="Saunders D.G."/>
            <person name="Mu D."/>
            <person name="Pang E."/>
            <person name="Cao H."/>
            <person name="Cha H."/>
            <person name="Lin T."/>
            <person name="Zhou Q."/>
            <person name="Shang Y."/>
            <person name="Li Y."/>
            <person name="Ivanov S."/>
            <person name="Sharma T."/>
            <person name="Velzen R.V."/>
            <person name="Ruijter N.D."/>
            <person name="Aanen D.K."/>
            <person name="Win J."/>
            <person name="Kamoun S."/>
            <person name="Bisseling T."/>
            <person name="Huang S."/>
        </authorList>
    </citation>
    <scope>NUCLEOTIDE SEQUENCE [LARGE SCALE GENOMIC DNA]</scope>
    <source>
        <strain evidence="3">DAOM197198w</strain>
    </source>
</reference>
<gene>
    <name evidence="2" type="ORF">RirG_259610</name>
</gene>
<feature type="chain" id="PRO_5001475236" evidence="1">
    <location>
        <begin position="24"/>
        <end position="188"/>
    </location>
</feature>
<name>A0A015ICV7_RHIIW</name>
<dbReference type="EMBL" id="JEMT01029633">
    <property type="protein sequence ID" value="EXX51690.1"/>
    <property type="molecule type" value="Genomic_DNA"/>
</dbReference>
<dbReference type="HOGENOM" id="CLU_1441742_0_0_1"/>
<protein>
    <submittedName>
        <fullName evidence="2">Uncharacterized protein</fullName>
    </submittedName>
</protein>
<comment type="caution">
    <text evidence="2">The sequence shown here is derived from an EMBL/GenBank/DDBJ whole genome shotgun (WGS) entry which is preliminary data.</text>
</comment>
<dbReference type="AlphaFoldDB" id="A0A015ICV7"/>
<organism evidence="2 3">
    <name type="scientific">Rhizophagus irregularis (strain DAOM 197198w)</name>
    <name type="common">Glomus intraradices</name>
    <dbReference type="NCBI Taxonomy" id="1432141"/>
    <lineage>
        <taxon>Eukaryota</taxon>
        <taxon>Fungi</taxon>
        <taxon>Fungi incertae sedis</taxon>
        <taxon>Mucoromycota</taxon>
        <taxon>Glomeromycotina</taxon>
        <taxon>Glomeromycetes</taxon>
        <taxon>Glomerales</taxon>
        <taxon>Glomeraceae</taxon>
        <taxon>Rhizophagus</taxon>
    </lineage>
</organism>
<sequence>MKKFTSLTFLAVTLLFFIAVSSAEPFFNKRTNVCPQQYKRDILGKRTNVKKCPCALASATFEGKATGYIVLAQDECGSTTITGFFSKGLDDPQQNNYTFAIADDCGKIIEKLGSLDAVFSDGGTKPFSQKFDNFNLNCDKSGILLLKSAKLSKRTYCQNQNYKRAPTNTQFNIYSNGGFYSGSNVNSF</sequence>
<keyword evidence="1" id="KW-0732">Signal</keyword>